<feature type="transmembrane region" description="Helical" evidence="1">
    <location>
        <begin position="151"/>
        <end position="179"/>
    </location>
</feature>
<keyword evidence="1" id="KW-0472">Membrane</keyword>
<name>A0A7Y9JQB6_9MICO</name>
<evidence type="ECO:0000313" key="2">
    <source>
        <dbReference type="EMBL" id="NYD55524.1"/>
    </source>
</evidence>
<feature type="transmembrane region" description="Helical" evidence="1">
    <location>
        <begin position="73"/>
        <end position="96"/>
    </location>
</feature>
<protein>
    <submittedName>
        <fullName evidence="2">Uncharacterized protein</fullName>
    </submittedName>
</protein>
<organism evidence="2 3">
    <name type="scientific">Microbacterium pseudoresistens</name>
    <dbReference type="NCBI Taxonomy" id="640634"/>
    <lineage>
        <taxon>Bacteria</taxon>
        <taxon>Bacillati</taxon>
        <taxon>Actinomycetota</taxon>
        <taxon>Actinomycetes</taxon>
        <taxon>Micrococcales</taxon>
        <taxon>Microbacteriaceae</taxon>
        <taxon>Microbacterium</taxon>
    </lineage>
</organism>
<dbReference type="AlphaFoldDB" id="A0A7Y9JQB6"/>
<dbReference type="Proteomes" id="UP000552045">
    <property type="component" value="Unassembled WGS sequence"/>
</dbReference>
<dbReference type="RefSeq" id="WP_179434637.1">
    <property type="nucleotide sequence ID" value="NZ_BAABLC010000004.1"/>
</dbReference>
<feature type="transmembrane region" description="Helical" evidence="1">
    <location>
        <begin position="117"/>
        <end position="139"/>
    </location>
</feature>
<keyword evidence="1" id="KW-0812">Transmembrane</keyword>
<proteinExistence type="predicted"/>
<evidence type="ECO:0000313" key="3">
    <source>
        <dbReference type="Proteomes" id="UP000552045"/>
    </source>
</evidence>
<keyword evidence="3" id="KW-1185">Reference proteome</keyword>
<comment type="caution">
    <text evidence="2">The sequence shown here is derived from an EMBL/GenBank/DDBJ whole genome shotgun (WGS) entry which is preliminary data.</text>
</comment>
<reference evidence="2 3" key="1">
    <citation type="submission" date="2020-07" db="EMBL/GenBank/DDBJ databases">
        <title>Sequencing the genomes of 1000 actinobacteria strains.</title>
        <authorList>
            <person name="Klenk H.-P."/>
        </authorList>
    </citation>
    <scope>NUCLEOTIDE SEQUENCE [LARGE SCALE GENOMIC DNA]</scope>
    <source>
        <strain evidence="2 3">DSM 22185</strain>
    </source>
</reference>
<sequence>MSEHNAAAAVEATPLRTPEEPMAFTRHELWRGGRRTWFVFLIELTLLLSVPSIVSAVLLPADQYQSRGSSVGMIPVFLMYGLFIGAPVSLLAMFAGTPLAGAVGRAMRRIRSLLPHALAQAAVGAFMGALVGLIFAAVINGNAMPEQFWSSASWLMLWGAGLTIVAAVIGWWWTVHLALRDDSRGR</sequence>
<feature type="transmembrane region" description="Helical" evidence="1">
    <location>
        <begin position="36"/>
        <end position="61"/>
    </location>
</feature>
<gene>
    <name evidence="2" type="ORF">BKA02_002579</name>
</gene>
<evidence type="ECO:0000256" key="1">
    <source>
        <dbReference type="SAM" id="Phobius"/>
    </source>
</evidence>
<accession>A0A7Y9JQB6</accession>
<keyword evidence="1" id="KW-1133">Transmembrane helix</keyword>
<dbReference type="EMBL" id="JACCBH010000001">
    <property type="protein sequence ID" value="NYD55524.1"/>
    <property type="molecule type" value="Genomic_DNA"/>
</dbReference>